<dbReference type="PROSITE" id="PS51669">
    <property type="entry name" value="4FE4S_MOW_BIS_MGD"/>
    <property type="match status" value="1"/>
</dbReference>
<evidence type="ECO:0000256" key="1">
    <source>
        <dbReference type="ARBA" id="ARBA00001942"/>
    </source>
</evidence>
<dbReference type="NCBIfam" id="TIGR01580">
    <property type="entry name" value="narG"/>
    <property type="match status" value="1"/>
</dbReference>
<dbReference type="GO" id="GO:0009325">
    <property type="term" value="C:nitrate reductase complex"/>
    <property type="evidence" value="ECO:0007669"/>
    <property type="project" value="InterPro"/>
</dbReference>
<comment type="cofactor">
    <cofactor evidence="2">
        <name>[4Fe-4S] cluster</name>
        <dbReference type="ChEBI" id="CHEBI:49883"/>
    </cofactor>
</comment>
<dbReference type="PANTHER" id="PTHR43105:SF2">
    <property type="entry name" value="RESPIRATORY NITRATE REDUCTASE 2 ALPHA CHAIN"/>
    <property type="match status" value="1"/>
</dbReference>
<evidence type="ECO:0000256" key="11">
    <source>
        <dbReference type="ARBA" id="ARBA00022982"/>
    </source>
</evidence>
<comment type="subcellular location">
    <subcellularLocation>
        <location evidence="3">Cell membrane</location>
        <topology evidence="3">Peripheral membrane protein</topology>
    </subcellularLocation>
</comment>
<evidence type="ECO:0000256" key="9">
    <source>
        <dbReference type="ARBA" id="ARBA00022505"/>
    </source>
</evidence>
<dbReference type="SMART" id="SM00926">
    <property type="entry name" value="Molybdop_Fe4S4"/>
    <property type="match status" value="1"/>
</dbReference>
<keyword evidence="9" id="KW-0500">Molybdenum</keyword>
<dbReference type="InterPro" id="IPR006468">
    <property type="entry name" value="NarG"/>
</dbReference>
<evidence type="ECO:0000259" key="18">
    <source>
        <dbReference type="PROSITE" id="PS51669"/>
    </source>
</evidence>
<comment type="cofactor">
    <cofactor evidence="1">
        <name>Mo-bis(molybdopterin guanine dinucleotide)</name>
        <dbReference type="ChEBI" id="CHEBI:60539"/>
    </cofactor>
</comment>
<dbReference type="GO" id="GO:0051539">
    <property type="term" value="F:4 iron, 4 sulfur cluster binding"/>
    <property type="evidence" value="ECO:0007669"/>
    <property type="project" value="UniProtKB-KW"/>
</dbReference>
<dbReference type="PROSITE" id="PS00490">
    <property type="entry name" value="MOLYBDOPTERIN_PROK_2"/>
    <property type="match status" value="1"/>
</dbReference>
<dbReference type="CDD" id="cd02776">
    <property type="entry name" value="MopB_CT_Nitrate-R-NarG-like"/>
    <property type="match status" value="1"/>
</dbReference>
<evidence type="ECO:0000256" key="17">
    <source>
        <dbReference type="ARBA" id="ARBA00048294"/>
    </source>
</evidence>
<evidence type="ECO:0000256" key="4">
    <source>
        <dbReference type="ARBA" id="ARBA00010312"/>
    </source>
</evidence>
<dbReference type="InterPro" id="IPR037943">
    <property type="entry name" value="MopB_CT_Nitrate-R-NarG-like"/>
</dbReference>
<evidence type="ECO:0000256" key="13">
    <source>
        <dbReference type="ARBA" id="ARBA00023004"/>
    </source>
</evidence>
<evidence type="ECO:0000256" key="3">
    <source>
        <dbReference type="ARBA" id="ARBA00004202"/>
    </source>
</evidence>
<dbReference type="EMBL" id="CP138335">
    <property type="protein sequence ID" value="XBW08962.1"/>
    <property type="molecule type" value="Genomic_DNA"/>
</dbReference>
<evidence type="ECO:0000256" key="8">
    <source>
        <dbReference type="ARBA" id="ARBA00022485"/>
    </source>
</evidence>
<evidence type="ECO:0000256" key="5">
    <source>
        <dbReference type="ARBA" id="ARBA00012500"/>
    </source>
</evidence>
<evidence type="ECO:0000256" key="16">
    <source>
        <dbReference type="ARBA" id="ARBA00023136"/>
    </source>
</evidence>
<evidence type="ECO:0000256" key="12">
    <source>
        <dbReference type="ARBA" id="ARBA00023002"/>
    </source>
</evidence>
<organism evidence="19">
    <name type="scientific">Scrofimicrobium appendicitidis</name>
    <dbReference type="NCBI Taxonomy" id="3079930"/>
    <lineage>
        <taxon>Bacteria</taxon>
        <taxon>Bacillati</taxon>
        <taxon>Actinomycetota</taxon>
        <taxon>Actinomycetes</taxon>
        <taxon>Actinomycetales</taxon>
        <taxon>Actinomycetaceae</taxon>
        <taxon>Scrofimicrobium</taxon>
    </lineage>
</organism>
<keyword evidence="13" id="KW-0408">Iron</keyword>
<dbReference type="GO" id="GO:0005886">
    <property type="term" value="C:plasma membrane"/>
    <property type="evidence" value="ECO:0007669"/>
    <property type="project" value="UniProtKB-SubCell"/>
</dbReference>
<evidence type="ECO:0000256" key="10">
    <source>
        <dbReference type="ARBA" id="ARBA00022723"/>
    </source>
</evidence>
<evidence type="ECO:0000256" key="7">
    <source>
        <dbReference type="ARBA" id="ARBA00022475"/>
    </source>
</evidence>
<dbReference type="InterPro" id="IPR006963">
    <property type="entry name" value="Mopterin_OxRdtase_4Fe-4S_dom"/>
</dbReference>
<reference evidence="19" key="1">
    <citation type="submission" date="2023-11" db="EMBL/GenBank/DDBJ databases">
        <title>Scrofimicrobium hongkongense sp. nov., isolated from a patient with peritonitis.</title>
        <authorList>
            <person name="Lao H.Y."/>
            <person name="Wong A.Y.P."/>
            <person name="Ng T.L."/>
            <person name="Wong R.Y.L."/>
            <person name="Yau M.C.Y."/>
            <person name="Lam J.Y.W."/>
            <person name="Siu G.K.H."/>
        </authorList>
    </citation>
    <scope>NUCLEOTIDE SEQUENCE</scope>
    <source>
        <strain evidence="19">R131</strain>
    </source>
</reference>
<dbReference type="Gene3D" id="3.40.50.12440">
    <property type="match status" value="1"/>
</dbReference>
<dbReference type="CDD" id="cd02750">
    <property type="entry name" value="MopB_Nitrate-R-NarG-like"/>
    <property type="match status" value="1"/>
</dbReference>
<dbReference type="InterPro" id="IPR027467">
    <property type="entry name" value="MopterinOxRdtase_cofactor_BS"/>
</dbReference>
<dbReference type="InterPro" id="IPR009010">
    <property type="entry name" value="Asp_de-COase-like_dom_sf"/>
</dbReference>
<name>A0AAU7VAA1_9ACTO</name>
<comment type="similarity">
    <text evidence="4">Belongs to the prokaryotic molybdopterin-containing oxidoreductase family.</text>
</comment>
<keyword evidence="12" id="KW-0560">Oxidoreductase</keyword>
<comment type="catalytic activity">
    <reaction evidence="17">
        <text>nitrate + a quinol = a quinone + nitrite + H2O</text>
        <dbReference type="Rhea" id="RHEA:56144"/>
        <dbReference type="ChEBI" id="CHEBI:15377"/>
        <dbReference type="ChEBI" id="CHEBI:16301"/>
        <dbReference type="ChEBI" id="CHEBI:17632"/>
        <dbReference type="ChEBI" id="CHEBI:24646"/>
        <dbReference type="ChEBI" id="CHEBI:132124"/>
        <dbReference type="EC" id="1.7.5.1"/>
    </reaction>
</comment>
<keyword evidence="15" id="KW-0534">Nitrate assimilation</keyword>
<keyword evidence="11" id="KW-0249">Electron transport</keyword>
<dbReference type="Pfam" id="PF00384">
    <property type="entry name" value="Molybdopterin"/>
    <property type="match status" value="1"/>
</dbReference>
<dbReference type="GO" id="GO:0043546">
    <property type="term" value="F:molybdopterin cofactor binding"/>
    <property type="evidence" value="ECO:0007669"/>
    <property type="project" value="InterPro"/>
</dbReference>
<dbReference type="Pfam" id="PF01568">
    <property type="entry name" value="Molydop_binding"/>
    <property type="match status" value="1"/>
</dbReference>
<proteinExistence type="inferred from homology"/>
<keyword evidence="14" id="KW-0411">Iron-sulfur</keyword>
<dbReference type="GO" id="GO:0042128">
    <property type="term" value="P:nitrate assimilation"/>
    <property type="evidence" value="ECO:0007669"/>
    <property type="project" value="UniProtKB-KW"/>
</dbReference>
<dbReference type="GO" id="GO:0160182">
    <property type="term" value="F:nitrate reductase (quinone) activity"/>
    <property type="evidence" value="ECO:0007669"/>
    <property type="project" value="UniProtKB-EC"/>
</dbReference>
<evidence type="ECO:0000256" key="2">
    <source>
        <dbReference type="ARBA" id="ARBA00001966"/>
    </source>
</evidence>
<gene>
    <name evidence="19" type="ORF">SAC06_06130</name>
</gene>
<dbReference type="SUPFAM" id="SSF53706">
    <property type="entry name" value="Formate dehydrogenase/DMSO reductase, domains 1-3"/>
    <property type="match status" value="1"/>
</dbReference>
<feature type="domain" description="4Fe-4S Mo/W bis-MGD-type" evidence="18">
    <location>
        <begin position="40"/>
        <end position="104"/>
    </location>
</feature>
<keyword evidence="10" id="KW-0479">Metal-binding</keyword>
<evidence type="ECO:0000256" key="15">
    <source>
        <dbReference type="ARBA" id="ARBA00023063"/>
    </source>
</evidence>
<dbReference type="SUPFAM" id="SSF50692">
    <property type="entry name" value="ADC-like"/>
    <property type="match status" value="1"/>
</dbReference>
<sequence>MVAKLGSYLRPTTTDVNARQLFLEGGREADVFYRQRWNHDRTVRSTHGVNCTGSCAWNVYVKDGVITWETQNVDYPSTGADFPEYEPRGCPRGAAFSWYTYSPTRVRYPYIRGVLLDYYREAKARLKDPVLAWRDIVEDPAKAKAYKQARGKGGLVRCNWDEALEISAAAHVYTSKRYGPDRMAGFSVIPAMSMISYGAGSRFYELMGATMLSFYDWYADLPMASPQVFGDQTDVPESGDWFNSGYLIMWGSNIPQTRTPDAHFMTEARYHGQKVVAVSPDYADNTKFADEWLRIAPGTDAALATAMGHVILKEFHVDRKEPFFLDYMKKFTDSPFLVKLKAKDGAFVPSKFLTAADLAHLDAAVPVADPNLPQTEHAEFRTLVWDRTKGIADPGGTLADHYGESGQGKWNLEMKGINPFLTLSEVDRAKGVEVLLPRFDLPAASDQENLGAGVMHRGVPAVRLGDEYVTTVYDLLLAQYGVSRPGLPGSWPTGYEDMDEPGTPAWQSQFTGVPPAAAERVGREFAQNAIDSKGRSMIVMGAGTNHFYHSDTIYRTFLALTSMCGTQGVNGGGWAHYVGQEKVRPLTGWAQYAFALDWHRPPRQMIAAGFWYLLTDQWRYDGTPAQKIMSPLAEGDWERKTTADTLVESMKRGWMPSYPTFSKSTLLLGQEAREAGVEPAKWIVDQLNKGELSFACEDPDNPENFPRVLTSWRTNLLGSSAKGAEFFYRHMIGSDSAATAEEVPEDRRPESMVWREAAATGKVDLLLTLDFRNTSSTLYSDIVLPAATWYEKDDLSTTDMHPFIHAFDAAIDPPWEALTDFQVFQQLAQKVQEMAIVHLGKQTDVIPVPLSHDTPDEYANPAGIVPNVDEVGLIPGVTMPKLVVAERDYTQLALRFNSMGPLPEKVGLLTKGVKYDPTIEVEKLRHLNGVAPTGRPLLDTAKKAADMAMHFSGATNGRLATTGFEDLEKRTGTELADLAAGDEEKLITIGLLQSKGAQPVITTPEWTGSEHGGRRYSAFVQNIERGRPFHTLTGRQHYYLDHDWMRDIGESMPIFRPPLDLHHLYGEAAVGSTGKTADGVHVAVRYLTPHHKWAIHSQYFDNLHMLTLNRGGQTVWMSPQDAQTVGVEDNDWIEAWNRNGVVVARAIVSHRMPQGTVYMYHAQERTMGTPLSETSGKRGGIHNSLTRIMIKPSHLVGGYAQHSYAFNYVGPTGNQRDEVTLIRKRSQEVDYQ</sequence>
<dbReference type="InterPro" id="IPR006657">
    <property type="entry name" value="MoPterin_dinucl-bd_dom"/>
</dbReference>
<dbReference type="EC" id="1.7.5.1" evidence="5"/>
<evidence type="ECO:0000313" key="19">
    <source>
        <dbReference type="EMBL" id="XBW08962.1"/>
    </source>
</evidence>
<protein>
    <recommendedName>
        <fullName evidence="5">nitrate reductase (quinone)</fullName>
        <ecNumber evidence="5">1.7.5.1</ecNumber>
    </recommendedName>
</protein>
<dbReference type="PANTHER" id="PTHR43105">
    <property type="entry name" value="RESPIRATORY NITRATE REDUCTASE"/>
    <property type="match status" value="1"/>
</dbReference>
<dbReference type="InterPro" id="IPR050123">
    <property type="entry name" value="Prok_molybdopt-oxidoreductase"/>
</dbReference>
<keyword evidence="7" id="KW-1003">Cell membrane</keyword>
<dbReference type="InterPro" id="IPR006656">
    <property type="entry name" value="Mopterin_OxRdtase"/>
</dbReference>
<keyword evidence="16" id="KW-0472">Membrane</keyword>
<evidence type="ECO:0000256" key="14">
    <source>
        <dbReference type="ARBA" id="ARBA00023014"/>
    </source>
</evidence>
<dbReference type="PROSITE" id="PS00551">
    <property type="entry name" value="MOLYBDOPTERIN_PROK_1"/>
    <property type="match status" value="1"/>
</dbReference>
<evidence type="ECO:0000256" key="6">
    <source>
        <dbReference type="ARBA" id="ARBA00022448"/>
    </source>
</evidence>
<accession>A0AAU7VAA1</accession>
<keyword evidence="8" id="KW-0004">4Fe-4S</keyword>
<dbReference type="KEGG" id="sapp:SAC06_06130"/>
<dbReference type="GO" id="GO:0046872">
    <property type="term" value="F:metal ion binding"/>
    <property type="evidence" value="ECO:0007669"/>
    <property type="project" value="UniProtKB-KW"/>
</dbReference>
<dbReference type="AlphaFoldDB" id="A0AAU7VAA1"/>
<dbReference type="InterPro" id="IPR006655">
    <property type="entry name" value="Mopterin_OxRdtase_prok_CS"/>
</dbReference>
<keyword evidence="6" id="KW-0813">Transport</keyword>